<dbReference type="SMART" id="SM00860">
    <property type="entry name" value="SMI1_KNR4"/>
    <property type="match status" value="1"/>
</dbReference>
<gene>
    <name evidence="2" type="ORF">J0M35_07765</name>
</gene>
<protein>
    <submittedName>
        <fullName evidence="2">Ankyrin repeat domain-containing protein</fullName>
    </submittedName>
</protein>
<dbReference type="Gene3D" id="1.25.40.20">
    <property type="entry name" value="Ankyrin repeat-containing domain"/>
    <property type="match status" value="1"/>
</dbReference>
<comment type="caution">
    <text evidence="2">The sequence shown here is derived from an EMBL/GenBank/DDBJ whole genome shotgun (WGS) entry which is preliminary data.</text>
</comment>
<evidence type="ECO:0000313" key="2">
    <source>
        <dbReference type="EMBL" id="MBN8660245.1"/>
    </source>
</evidence>
<dbReference type="Gene3D" id="3.40.1580.10">
    <property type="entry name" value="SMI1/KNR4-like"/>
    <property type="match status" value="1"/>
</dbReference>
<reference evidence="2" key="1">
    <citation type="submission" date="2021-02" db="EMBL/GenBank/DDBJ databases">
        <title>Genome-Resolved Metagenomics of a Microbial Community Performing Photosynthetic Biological Nutrient Removal.</title>
        <authorList>
            <person name="Mcdaniel E.A."/>
        </authorList>
    </citation>
    <scope>NUCLEOTIDE SEQUENCE</scope>
    <source>
        <strain evidence="2">UWPOB_OBS1</strain>
    </source>
</reference>
<proteinExistence type="predicted"/>
<feature type="domain" description="Knr4/Smi1-like" evidence="1">
    <location>
        <begin position="12"/>
        <end position="142"/>
    </location>
</feature>
<dbReference type="SUPFAM" id="SSF160631">
    <property type="entry name" value="SMI1/KNR4-like"/>
    <property type="match status" value="1"/>
</dbReference>
<dbReference type="AlphaFoldDB" id="A0A8J7TLX0"/>
<sequence length="263" mass="29575">MPLPNFFDTSEPATKEDLESFESTIGKRLPDDFREFLLAFNGAAPAPNLFQLDEYEEDLDCLCIFGLNDKNDLRQFLTEHKERLGDEMLPVACDSFGNLICLSLASKDFGSVYFADLRQTRQKEFGNEPSYIAGNFEEFLHQLKDNESDFGNQFERAFTSELSGSAEIEEEVARIFAERDLDALEALLDAGFDIETIDDNYLTMLENAASLGDLPMVTLLTSRGAKIESSISIAEDALQFNYPDADHKGIIAHLKQYQSSLEN</sequence>
<evidence type="ECO:0000313" key="3">
    <source>
        <dbReference type="Proteomes" id="UP000664277"/>
    </source>
</evidence>
<dbReference type="SUPFAM" id="SSF48403">
    <property type="entry name" value="Ankyrin repeat"/>
    <property type="match status" value="1"/>
</dbReference>
<dbReference type="EMBL" id="JAFLCK010000008">
    <property type="protein sequence ID" value="MBN8660245.1"/>
    <property type="molecule type" value="Genomic_DNA"/>
</dbReference>
<evidence type="ECO:0000259" key="1">
    <source>
        <dbReference type="SMART" id="SM00860"/>
    </source>
</evidence>
<accession>A0A8J7TLX0</accession>
<dbReference type="Pfam" id="PF09346">
    <property type="entry name" value="SMI1_KNR4"/>
    <property type="match status" value="1"/>
</dbReference>
<dbReference type="InterPro" id="IPR018958">
    <property type="entry name" value="Knr4/Smi1-like_dom"/>
</dbReference>
<dbReference type="InterPro" id="IPR036770">
    <property type="entry name" value="Ankyrin_rpt-contain_sf"/>
</dbReference>
<dbReference type="Proteomes" id="UP000664277">
    <property type="component" value="Unassembled WGS sequence"/>
</dbReference>
<dbReference type="InterPro" id="IPR037883">
    <property type="entry name" value="Knr4/Smi1-like_sf"/>
</dbReference>
<name>A0A8J7TLX0_9BACT</name>
<organism evidence="2 3">
    <name type="scientific">Candidatus Obscuribacter phosphatis</name>
    <dbReference type="NCBI Taxonomy" id="1906157"/>
    <lineage>
        <taxon>Bacteria</taxon>
        <taxon>Bacillati</taxon>
        <taxon>Candidatus Melainabacteria</taxon>
        <taxon>Candidatus Obscuribacterales</taxon>
        <taxon>Candidatus Obscuribacteraceae</taxon>
        <taxon>Candidatus Obscuribacter</taxon>
    </lineage>
</organism>